<dbReference type="Proteomes" id="UP000689967">
    <property type="component" value="Unassembled WGS sequence"/>
</dbReference>
<dbReference type="RefSeq" id="WP_216877402.1">
    <property type="nucleotide sequence ID" value="NZ_JAERQM010000005.1"/>
</dbReference>
<keyword evidence="3" id="KW-1185">Reference proteome</keyword>
<dbReference type="InterPro" id="IPR025949">
    <property type="entry name" value="PapC-like_C"/>
</dbReference>
<comment type="caution">
    <text evidence="2">The sequence shown here is derived from an EMBL/GenBank/DDBJ whole genome shotgun (WGS) entry which is preliminary data.</text>
</comment>
<evidence type="ECO:0000313" key="2">
    <source>
        <dbReference type="EMBL" id="MBU8545386.1"/>
    </source>
</evidence>
<organism evidence="2 3">
    <name type="scientific">Falsiroseomonas oleicola</name>
    <dbReference type="NCBI Taxonomy" id="2801474"/>
    <lineage>
        <taxon>Bacteria</taxon>
        <taxon>Pseudomonadati</taxon>
        <taxon>Pseudomonadota</taxon>
        <taxon>Alphaproteobacteria</taxon>
        <taxon>Acetobacterales</taxon>
        <taxon>Roseomonadaceae</taxon>
        <taxon>Falsiroseomonas</taxon>
    </lineage>
</organism>
<evidence type="ECO:0000313" key="3">
    <source>
        <dbReference type="Proteomes" id="UP000689967"/>
    </source>
</evidence>
<reference evidence="2 3" key="1">
    <citation type="submission" date="2021-01" db="EMBL/GenBank/DDBJ databases">
        <title>Roseomonas sp. nov, a bacterium isolated from an oil production mixture in Yumen Oilfield.</title>
        <authorList>
            <person name="Wu D."/>
        </authorList>
    </citation>
    <scope>NUCLEOTIDE SEQUENCE [LARGE SCALE GENOMIC DNA]</scope>
    <source>
        <strain evidence="2 3">ROY-5-3</strain>
    </source>
</reference>
<sequence length="779" mass="81360">MAVGLGCLVLSATSGLGAEPPLFLEIVVNGNPSGQVGEFIQDGAEILARPRELRALGFVLPQALREEEEPIALSRIPGVQARINVLRQTLMVTADDSARRPSELFAGGVARMGPLTAAGWGAVLNYDVLGTFADAGNYGGAFLEARAFGPHGTLSASALSSYSPQRDQNTSFARLETLYTYAEPEELRRWRVGDVISGALGWSRAVRLGGGQVSTDFGLRPDLVSYPLPVFGGSAALPSTVDVLVNGIRSLSLPVQPGPFQLRSLPVVTGAGDVLMTVTDALGRQTVVSLPFYASTALLRPGLASYSLEAGGVRRRFGLDDSDYGEAAGSGSLRYGLTDWLTLEGHAEGSDGFALGGVGAALRIGNLGILTAAVATSSGGETGLRGDTASEGTRVAIGVERRTRRFNVFASGTLGTAGYRDIAALNGTPMPRQTLRAGAGLSLGSYGSLSIGYIGQQAGPSAQRQAASSYLGGALVGASDVSLVTASYSARIAGRVNFYVTGYNDLRRDDSYGVSMGVSMSFGGGRSGGVSTSIDDGRSGFRTQLQQAAQVPGDTGFRLYDQEGQYARRMADADHILPFAHVTAGIDQSSLGTAGRVGARGALVAAGGGVFAANTIHDSFAVVSSGDVPDVRVLYENRPVGSTDSNGRLLVPYLGSFRNNRLALEPADLPPDVEVDRTQALVRPGDRVGVIVDFGVRRSRSALLRLQDGQGAPLPLGARLHREGLPPTPIGYDGESFVTELRPTNTAEVELPDGRRCRITFTYRPVPGDVPVIGPLPCQ</sequence>
<dbReference type="Pfam" id="PF13953">
    <property type="entry name" value="PapC_C"/>
    <property type="match status" value="1"/>
</dbReference>
<dbReference type="PANTHER" id="PTHR30451:SF5">
    <property type="entry name" value="SLR0019 PROTEIN"/>
    <property type="match status" value="1"/>
</dbReference>
<dbReference type="Pfam" id="PF00577">
    <property type="entry name" value="Usher"/>
    <property type="match status" value="2"/>
</dbReference>
<protein>
    <submittedName>
        <fullName evidence="2">Fimbrial biogenesis outer membrane usher protein</fullName>
    </submittedName>
</protein>
<evidence type="ECO:0000259" key="1">
    <source>
        <dbReference type="Pfam" id="PF13953"/>
    </source>
</evidence>
<dbReference type="PANTHER" id="PTHR30451">
    <property type="entry name" value="OUTER MEMBRANE USHER PROTEIN"/>
    <property type="match status" value="1"/>
</dbReference>
<accession>A0ABS6H9L1</accession>
<proteinExistence type="predicted"/>
<gene>
    <name evidence="2" type="ORF">JJQ90_16810</name>
</gene>
<dbReference type="InterPro" id="IPR000015">
    <property type="entry name" value="Fimb_usher"/>
</dbReference>
<name>A0ABS6H9L1_9PROT</name>
<feature type="domain" description="PapC-like C-terminal" evidence="1">
    <location>
        <begin position="703"/>
        <end position="763"/>
    </location>
</feature>
<dbReference type="EMBL" id="JAERQM010000005">
    <property type="protein sequence ID" value="MBU8545386.1"/>
    <property type="molecule type" value="Genomic_DNA"/>
</dbReference>